<keyword evidence="3 8" id="KW-0349">Heme</keyword>
<dbReference type="PANTHER" id="PTHR24305">
    <property type="entry name" value="CYTOCHROME P450"/>
    <property type="match status" value="1"/>
</dbReference>
<keyword evidence="4 8" id="KW-0479">Metal-binding</keyword>
<keyword evidence="6 8" id="KW-0408">Iron</keyword>
<dbReference type="PRINTS" id="PR00385">
    <property type="entry name" value="P450"/>
</dbReference>
<keyword evidence="5 8" id="KW-0560">Oxidoreductase</keyword>
<evidence type="ECO:0008006" key="11">
    <source>
        <dbReference type="Google" id="ProtNLM"/>
    </source>
</evidence>
<dbReference type="Gene3D" id="1.10.630.10">
    <property type="entry name" value="Cytochrome P450"/>
    <property type="match status" value="1"/>
</dbReference>
<dbReference type="InterPro" id="IPR036396">
    <property type="entry name" value="Cyt_P450_sf"/>
</dbReference>
<evidence type="ECO:0000256" key="8">
    <source>
        <dbReference type="RuleBase" id="RU000461"/>
    </source>
</evidence>
<dbReference type="PRINTS" id="PR00463">
    <property type="entry name" value="EP450I"/>
</dbReference>
<dbReference type="Proteomes" id="UP001595075">
    <property type="component" value="Unassembled WGS sequence"/>
</dbReference>
<comment type="cofactor">
    <cofactor evidence="1">
        <name>heme</name>
        <dbReference type="ChEBI" id="CHEBI:30413"/>
    </cofactor>
</comment>
<evidence type="ECO:0000313" key="9">
    <source>
        <dbReference type="EMBL" id="KAL2068442.1"/>
    </source>
</evidence>
<sequence length="512" mass="57115">MISYSQLAFAILCYGLAHVVSVSIYRLTLHPYAKYPGPFLGKLTNLYAVYHAYIGDVHSDVEGCHLTYGKFVRYRPNAILVNSVQGFHDIYGNGKKIRKAEGYKVHGRNNLLGIQDKTKYARYKKIFQQGFSDAMNREHEPKVIRIIDTFIEQIANDETPSANSGDWSNIKNMTLWCNWLTTDVVSTVIFTTSWDLLTSAANRGVTECLKTAVRVVGVLHAWPFLPGYRITALIFLPQISGSIVSLERYANSVIKSSKEVRIQDPSIKDVFGIFTGARDPDTGELALSHKTVQENSATFIIAGSDTTASSLAGTFFFLARNPIAYAKVAEEIRSAFPSASSIRAGPILNGCVYLRAAIAETMRLAPVATQPLMREAEEGCVVDGEHIPAGLKIASSIYTLQQNPIAFPNPSKWDMTRWLIDPEKDATEEKERIKEISKSFAPFSVGPRQCIAKNFALMELYLTMANVFWKLDFESAGSLGEGKNGEFVMKSYFTAFMEGPLLRFRKRKGVEW</sequence>
<protein>
    <recommendedName>
        <fullName evidence="11">Cytochrome P450</fullName>
    </recommendedName>
</protein>
<dbReference type="InterPro" id="IPR017972">
    <property type="entry name" value="Cyt_P450_CS"/>
</dbReference>
<dbReference type="PANTHER" id="PTHR24305:SF237">
    <property type="entry name" value="CYTOCHROME P450 MONOOXYGENASE ATNE-RELATED"/>
    <property type="match status" value="1"/>
</dbReference>
<accession>A0ABR4CFJ0</accession>
<evidence type="ECO:0000256" key="6">
    <source>
        <dbReference type="ARBA" id="ARBA00023004"/>
    </source>
</evidence>
<comment type="similarity">
    <text evidence="2 8">Belongs to the cytochrome P450 family.</text>
</comment>
<evidence type="ECO:0000256" key="2">
    <source>
        <dbReference type="ARBA" id="ARBA00010617"/>
    </source>
</evidence>
<dbReference type="InterPro" id="IPR002401">
    <property type="entry name" value="Cyt_P450_E_grp-I"/>
</dbReference>
<name>A0ABR4CFJ0_9HELO</name>
<dbReference type="InterPro" id="IPR050121">
    <property type="entry name" value="Cytochrome_P450_monoxygenase"/>
</dbReference>
<gene>
    <name evidence="9" type="ORF">VTL71DRAFT_16540</name>
</gene>
<dbReference type="EMBL" id="JAZHXI010000009">
    <property type="protein sequence ID" value="KAL2068442.1"/>
    <property type="molecule type" value="Genomic_DNA"/>
</dbReference>
<evidence type="ECO:0000256" key="1">
    <source>
        <dbReference type="ARBA" id="ARBA00001971"/>
    </source>
</evidence>
<organism evidence="9 10">
    <name type="scientific">Oculimacula yallundae</name>
    <dbReference type="NCBI Taxonomy" id="86028"/>
    <lineage>
        <taxon>Eukaryota</taxon>
        <taxon>Fungi</taxon>
        <taxon>Dikarya</taxon>
        <taxon>Ascomycota</taxon>
        <taxon>Pezizomycotina</taxon>
        <taxon>Leotiomycetes</taxon>
        <taxon>Helotiales</taxon>
        <taxon>Ploettnerulaceae</taxon>
        <taxon>Oculimacula</taxon>
    </lineage>
</organism>
<dbReference type="PROSITE" id="PS00086">
    <property type="entry name" value="CYTOCHROME_P450"/>
    <property type="match status" value="1"/>
</dbReference>
<evidence type="ECO:0000313" key="10">
    <source>
        <dbReference type="Proteomes" id="UP001595075"/>
    </source>
</evidence>
<comment type="caution">
    <text evidence="9">The sequence shown here is derived from an EMBL/GenBank/DDBJ whole genome shotgun (WGS) entry which is preliminary data.</text>
</comment>
<keyword evidence="7 8" id="KW-0503">Monooxygenase</keyword>
<evidence type="ECO:0000256" key="3">
    <source>
        <dbReference type="ARBA" id="ARBA00022617"/>
    </source>
</evidence>
<dbReference type="InterPro" id="IPR001128">
    <property type="entry name" value="Cyt_P450"/>
</dbReference>
<evidence type="ECO:0000256" key="4">
    <source>
        <dbReference type="ARBA" id="ARBA00022723"/>
    </source>
</evidence>
<evidence type="ECO:0000256" key="7">
    <source>
        <dbReference type="ARBA" id="ARBA00023033"/>
    </source>
</evidence>
<keyword evidence="10" id="KW-1185">Reference proteome</keyword>
<dbReference type="Pfam" id="PF00067">
    <property type="entry name" value="p450"/>
    <property type="match status" value="1"/>
</dbReference>
<evidence type="ECO:0000256" key="5">
    <source>
        <dbReference type="ARBA" id="ARBA00023002"/>
    </source>
</evidence>
<reference evidence="9 10" key="1">
    <citation type="journal article" date="2024" name="Commun. Biol.">
        <title>Comparative genomic analysis of thermophilic fungi reveals convergent evolutionary adaptations and gene losses.</title>
        <authorList>
            <person name="Steindorff A.S."/>
            <person name="Aguilar-Pontes M.V."/>
            <person name="Robinson A.J."/>
            <person name="Andreopoulos B."/>
            <person name="LaButti K."/>
            <person name="Kuo A."/>
            <person name="Mondo S."/>
            <person name="Riley R."/>
            <person name="Otillar R."/>
            <person name="Haridas S."/>
            <person name="Lipzen A."/>
            <person name="Grimwood J."/>
            <person name="Schmutz J."/>
            <person name="Clum A."/>
            <person name="Reid I.D."/>
            <person name="Moisan M.C."/>
            <person name="Butler G."/>
            <person name="Nguyen T.T.M."/>
            <person name="Dewar K."/>
            <person name="Conant G."/>
            <person name="Drula E."/>
            <person name="Henrissat B."/>
            <person name="Hansel C."/>
            <person name="Singer S."/>
            <person name="Hutchinson M.I."/>
            <person name="de Vries R.P."/>
            <person name="Natvig D.O."/>
            <person name="Powell A.J."/>
            <person name="Tsang A."/>
            <person name="Grigoriev I.V."/>
        </authorList>
    </citation>
    <scope>NUCLEOTIDE SEQUENCE [LARGE SCALE GENOMIC DNA]</scope>
    <source>
        <strain evidence="9 10">CBS 494.80</strain>
    </source>
</reference>
<proteinExistence type="inferred from homology"/>
<dbReference type="SUPFAM" id="SSF48264">
    <property type="entry name" value="Cytochrome P450"/>
    <property type="match status" value="1"/>
</dbReference>